<accession>A0A250XQE4</accession>
<dbReference type="Proteomes" id="UP000232323">
    <property type="component" value="Unassembled WGS sequence"/>
</dbReference>
<feature type="non-terminal residue" evidence="2">
    <location>
        <position position="348"/>
    </location>
</feature>
<protein>
    <submittedName>
        <fullName evidence="2">Uncharacterized protein</fullName>
    </submittedName>
</protein>
<dbReference type="OrthoDB" id="413579at2759"/>
<evidence type="ECO:0000313" key="2">
    <source>
        <dbReference type="EMBL" id="GAX85020.1"/>
    </source>
</evidence>
<organism evidence="2 3">
    <name type="scientific">Chlamydomonas eustigma</name>
    <dbReference type="NCBI Taxonomy" id="1157962"/>
    <lineage>
        <taxon>Eukaryota</taxon>
        <taxon>Viridiplantae</taxon>
        <taxon>Chlorophyta</taxon>
        <taxon>core chlorophytes</taxon>
        <taxon>Chlorophyceae</taxon>
        <taxon>CS clade</taxon>
        <taxon>Chlamydomonadales</taxon>
        <taxon>Chlamydomonadaceae</taxon>
        <taxon>Chlamydomonas</taxon>
    </lineage>
</organism>
<keyword evidence="3" id="KW-1185">Reference proteome</keyword>
<feature type="signal peptide" evidence="1">
    <location>
        <begin position="1"/>
        <end position="20"/>
    </location>
</feature>
<evidence type="ECO:0000313" key="3">
    <source>
        <dbReference type="Proteomes" id="UP000232323"/>
    </source>
</evidence>
<name>A0A250XQE4_9CHLO</name>
<proteinExistence type="predicted"/>
<keyword evidence="1" id="KW-0732">Signal</keyword>
<comment type="caution">
    <text evidence="2">The sequence shown here is derived from an EMBL/GenBank/DDBJ whole genome shotgun (WGS) entry which is preliminary data.</text>
</comment>
<feature type="chain" id="PRO_5012625882" evidence="1">
    <location>
        <begin position="21"/>
        <end position="348"/>
    </location>
</feature>
<gene>
    <name evidence="2" type="ORF">CEUSTIGMA_g12440.t1</name>
</gene>
<sequence>MLWHLVVTCIGFIAQLPVQSRSLDYNQYGHIESIPVFKVRPSSRLALSANVGPLRTGSNVRSLFEEQKIWDGGISSSDLQYSRYLPDEDSLVGKPGGLHSAMMINQRSFALSTDELISKPLCGQLTFNDNLTGKIYQDPLTGHYMYEPDACRLRRLSAQHTLQCLKGMEVVFVGDSVTRYQYTSLIHFLAAGGYQNPYDDGHHSVSSVSHWGHDYARMYKGVSKSVKKHMSKNGLLGSAACKKCDKAKSLEEWRFGVRKKGNAGNSTIKIDYKYVYKHPTFHDAGVNALSWAVIGRQHAGSVMEASRRILDQNIVGRVRGTLLMGEEGATLLRMKGDSVIHNSHSVGA</sequence>
<evidence type="ECO:0000256" key="1">
    <source>
        <dbReference type="SAM" id="SignalP"/>
    </source>
</evidence>
<reference evidence="2 3" key="1">
    <citation type="submission" date="2017-08" db="EMBL/GenBank/DDBJ databases">
        <title>Acidophilic green algal genome provides insights into adaptation to an acidic environment.</title>
        <authorList>
            <person name="Hirooka S."/>
            <person name="Hirose Y."/>
            <person name="Kanesaki Y."/>
            <person name="Higuchi S."/>
            <person name="Fujiwara T."/>
            <person name="Onuma R."/>
            <person name="Era A."/>
            <person name="Ohbayashi R."/>
            <person name="Uzuka A."/>
            <person name="Nozaki H."/>
            <person name="Yoshikawa H."/>
            <person name="Miyagishima S.Y."/>
        </authorList>
    </citation>
    <scope>NUCLEOTIDE SEQUENCE [LARGE SCALE GENOMIC DNA]</scope>
    <source>
        <strain evidence="2 3">NIES-2499</strain>
    </source>
</reference>
<dbReference type="EMBL" id="BEGY01000145">
    <property type="protein sequence ID" value="GAX85020.1"/>
    <property type="molecule type" value="Genomic_DNA"/>
</dbReference>
<dbReference type="AlphaFoldDB" id="A0A250XQE4"/>